<dbReference type="EMBL" id="CADCVG010000041">
    <property type="protein sequence ID" value="CAA9451200.1"/>
    <property type="molecule type" value="Genomic_DNA"/>
</dbReference>
<proteinExistence type="predicted"/>
<feature type="non-terminal residue" evidence="1">
    <location>
        <position position="41"/>
    </location>
</feature>
<feature type="non-terminal residue" evidence="1">
    <location>
        <position position="1"/>
    </location>
</feature>
<dbReference type="AlphaFoldDB" id="A0A6J4QPK8"/>
<reference evidence="1" key="1">
    <citation type="submission" date="2020-02" db="EMBL/GenBank/DDBJ databases">
        <authorList>
            <person name="Meier V. D."/>
        </authorList>
    </citation>
    <scope>NUCLEOTIDE SEQUENCE</scope>
    <source>
        <strain evidence="1">AVDCRST_MAG14</strain>
    </source>
</reference>
<accession>A0A6J4QPK8</accession>
<protein>
    <submittedName>
        <fullName evidence="1">Uncharacterized protein</fullName>
    </submittedName>
</protein>
<gene>
    <name evidence="1" type="ORF">AVDCRST_MAG14-958</name>
</gene>
<organism evidence="1">
    <name type="scientific">uncultured Rubrobacteraceae bacterium</name>
    <dbReference type="NCBI Taxonomy" id="349277"/>
    <lineage>
        <taxon>Bacteria</taxon>
        <taxon>Bacillati</taxon>
        <taxon>Actinomycetota</taxon>
        <taxon>Rubrobacteria</taxon>
        <taxon>Rubrobacterales</taxon>
        <taxon>Rubrobacteraceae</taxon>
        <taxon>environmental samples</taxon>
    </lineage>
</organism>
<name>A0A6J4QPK8_9ACTN</name>
<sequence length="41" mass="4449">CSGVGERSVASPPGTIPAWTLRGRSFTLWVLIYPTRQTLSS</sequence>
<evidence type="ECO:0000313" key="1">
    <source>
        <dbReference type="EMBL" id="CAA9451200.1"/>
    </source>
</evidence>